<feature type="transmembrane region" description="Helical" evidence="6">
    <location>
        <begin position="333"/>
        <end position="355"/>
    </location>
</feature>
<evidence type="ECO:0000256" key="3">
    <source>
        <dbReference type="ARBA" id="ARBA00022692"/>
    </source>
</evidence>
<name>A0A2G3E3F7_9FIRM</name>
<reference evidence="7 8" key="2">
    <citation type="submission" date="2017-10" db="EMBL/GenBank/DDBJ databases">
        <authorList>
            <person name="Banno H."/>
            <person name="Chua N.-H."/>
        </authorList>
    </citation>
    <scope>NUCLEOTIDE SEQUENCE [LARGE SCALE GENOMIC DNA]</scope>
    <source>
        <strain evidence="7 8">JK623</strain>
    </source>
</reference>
<feature type="transmembrane region" description="Helical" evidence="6">
    <location>
        <begin position="48"/>
        <end position="69"/>
    </location>
</feature>
<keyword evidence="4 6" id="KW-1133">Transmembrane helix</keyword>
<dbReference type="InterPro" id="IPR036259">
    <property type="entry name" value="MFS_trans_sf"/>
</dbReference>
<gene>
    <name evidence="7" type="ORF">CSX02_05845</name>
</gene>
<dbReference type="EMBL" id="PDYG01000029">
    <property type="protein sequence ID" value="PHU37816.1"/>
    <property type="molecule type" value="Genomic_DNA"/>
</dbReference>
<proteinExistence type="predicted"/>
<keyword evidence="3 6" id="KW-0812">Transmembrane</keyword>
<dbReference type="AlphaFoldDB" id="A0A2G3E3F7"/>
<dbReference type="GO" id="GO:0022857">
    <property type="term" value="F:transmembrane transporter activity"/>
    <property type="evidence" value="ECO:0007669"/>
    <property type="project" value="InterPro"/>
</dbReference>
<comment type="caution">
    <text evidence="7">The sequence shown here is derived from an EMBL/GenBank/DDBJ whole genome shotgun (WGS) entry which is preliminary data.</text>
</comment>
<feature type="transmembrane region" description="Helical" evidence="6">
    <location>
        <begin position="20"/>
        <end position="42"/>
    </location>
</feature>
<evidence type="ECO:0000313" key="8">
    <source>
        <dbReference type="Proteomes" id="UP000224563"/>
    </source>
</evidence>
<feature type="transmembrane region" description="Helical" evidence="6">
    <location>
        <begin position="174"/>
        <end position="192"/>
    </location>
</feature>
<feature type="transmembrane region" description="Helical" evidence="6">
    <location>
        <begin position="367"/>
        <end position="393"/>
    </location>
</feature>
<protein>
    <recommendedName>
        <fullName evidence="9">MFS transporter</fullName>
    </recommendedName>
</protein>
<evidence type="ECO:0000256" key="1">
    <source>
        <dbReference type="ARBA" id="ARBA00004651"/>
    </source>
</evidence>
<dbReference type="InterPro" id="IPR011701">
    <property type="entry name" value="MFS"/>
</dbReference>
<dbReference type="Proteomes" id="UP000224563">
    <property type="component" value="Unassembled WGS sequence"/>
</dbReference>
<dbReference type="PANTHER" id="PTHR23513:SF6">
    <property type="entry name" value="MAJOR FACILITATOR SUPERFAMILY ASSOCIATED DOMAIN-CONTAINING PROTEIN"/>
    <property type="match status" value="1"/>
</dbReference>
<dbReference type="Pfam" id="PF07690">
    <property type="entry name" value="MFS_1"/>
    <property type="match status" value="1"/>
</dbReference>
<evidence type="ECO:0000313" key="7">
    <source>
        <dbReference type="EMBL" id="PHU37816.1"/>
    </source>
</evidence>
<evidence type="ECO:0008006" key="9">
    <source>
        <dbReference type="Google" id="ProtNLM"/>
    </source>
</evidence>
<evidence type="ECO:0000256" key="5">
    <source>
        <dbReference type="ARBA" id="ARBA00023136"/>
    </source>
</evidence>
<comment type="subcellular location">
    <subcellularLocation>
        <location evidence="1">Cell membrane</location>
        <topology evidence="1">Multi-pass membrane protein</topology>
    </subcellularLocation>
</comment>
<feature type="transmembrane region" description="Helical" evidence="6">
    <location>
        <begin position="305"/>
        <end position="321"/>
    </location>
</feature>
<feature type="transmembrane region" description="Helical" evidence="6">
    <location>
        <begin position="399"/>
        <end position="419"/>
    </location>
</feature>
<dbReference type="SUPFAM" id="SSF103473">
    <property type="entry name" value="MFS general substrate transporter"/>
    <property type="match status" value="1"/>
</dbReference>
<evidence type="ECO:0000256" key="6">
    <source>
        <dbReference type="SAM" id="Phobius"/>
    </source>
</evidence>
<dbReference type="CDD" id="cd06173">
    <property type="entry name" value="MFS_MefA_like"/>
    <property type="match status" value="1"/>
</dbReference>
<dbReference type="Gene3D" id="1.20.1250.20">
    <property type="entry name" value="MFS general substrate transporter like domains"/>
    <property type="match status" value="1"/>
</dbReference>
<reference evidence="7 8" key="1">
    <citation type="submission" date="2017-10" db="EMBL/GenBank/DDBJ databases">
        <title>Resolving the taxonomy of Roseburia spp., Eubacterium rectale and Agathobacter spp. through phylogenomic analysis.</title>
        <authorList>
            <person name="Sheridan P.O."/>
            <person name="Walker A.W."/>
            <person name="Duncan S.H."/>
            <person name="Scott K.P."/>
            <person name="Toole P.W.O."/>
            <person name="Luis P."/>
            <person name="Flint H.J."/>
        </authorList>
    </citation>
    <scope>NUCLEOTIDE SEQUENCE [LARGE SCALE GENOMIC DNA]</scope>
    <source>
        <strain evidence="7 8">JK623</strain>
    </source>
</reference>
<feature type="transmembrane region" description="Helical" evidence="6">
    <location>
        <begin position="232"/>
        <end position="254"/>
    </location>
</feature>
<dbReference type="PANTHER" id="PTHR23513">
    <property type="entry name" value="INTEGRAL MEMBRANE EFFLUX PROTEIN-RELATED"/>
    <property type="match status" value="1"/>
</dbReference>
<keyword evidence="8" id="KW-1185">Reference proteome</keyword>
<sequence length="436" mass="46757">MTKSLKYKDVLKNREYRKLLLSSVINRLGDSIDAIAFTWLVYQITRSASWAALIYGLNVLPNIVVQPFIGPIVEKMDKKKVIVVTDILRAVIIAIFAFMYVAKIVNPYIMAGFTLLITTVESFCLPASGAFTPSVLREEELAHGMSLRSSLSDVFSLIGTGCAGVIIAKLGVQGAMIIDASTFVVAGILVFFTKTIAEKSAETIKEPTPEKAEDNAGAKESYGAMLKDGLSYVLRNHAILNICFVAVLMNFFLVPLNSLQAPIAESIYGLESGFLSMIGMTAAIGGIVGSFITPMVTEKMSTKQVIVCFGMVIGVFMFLMSRGNIFGGAELPGYAFAGLCFFMMVMSASVCSGCINIQFVKSCDQNYLARAGAVLNAGGMAATPIAALLVSIVSVRLSAAFLIAVCGIIMVVLLIFVSMSKLDFEIEGKKELVDAA</sequence>
<accession>A0A2G3E3F7</accession>
<keyword evidence="2" id="KW-1003">Cell membrane</keyword>
<dbReference type="GO" id="GO:0005886">
    <property type="term" value="C:plasma membrane"/>
    <property type="evidence" value="ECO:0007669"/>
    <property type="project" value="UniProtKB-SubCell"/>
</dbReference>
<evidence type="ECO:0000256" key="4">
    <source>
        <dbReference type="ARBA" id="ARBA00022989"/>
    </source>
</evidence>
<evidence type="ECO:0000256" key="2">
    <source>
        <dbReference type="ARBA" id="ARBA00022475"/>
    </source>
</evidence>
<organism evidence="7 8">
    <name type="scientific">Agathobacter ruminis</name>
    <dbReference type="NCBI Taxonomy" id="1712665"/>
    <lineage>
        <taxon>Bacteria</taxon>
        <taxon>Bacillati</taxon>
        <taxon>Bacillota</taxon>
        <taxon>Clostridia</taxon>
        <taxon>Lachnospirales</taxon>
        <taxon>Lachnospiraceae</taxon>
        <taxon>Agathobacter</taxon>
    </lineage>
</organism>
<dbReference type="RefSeq" id="WP_099385983.1">
    <property type="nucleotide sequence ID" value="NZ_JANSWH010000011.1"/>
</dbReference>
<feature type="transmembrane region" description="Helical" evidence="6">
    <location>
        <begin position="81"/>
        <end position="102"/>
    </location>
</feature>
<keyword evidence="5 6" id="KW-0472">Membrane</keyword>
<feature type="transmembrane region" description="Helical" evidence="6">
    <location>
        <begin position="274"/>
        <end position="293"/>
    </location>
</feature>